<keyword evidence="2" id="KW-1185">Reference proteome</keyword>
<proteinExistence type="predicted"/>
<dbReference type="EMBL" id="DF820456">
    <property type="protein sequence ID" value="GAK50712.1"/>
    <property type="molecule type" value="Genomic_DNA"/>
</dbReference>
<evidence type="ECO:0000313" key="1">
    <source>
        <dbReference type="EMBL" id="GAK50712.1"/>
    </source>
</evidence>
<dbReference type="HOGENOM" id="CLU_162083_4_1_0"/>
<organism evidence="1 2">
    <name type="scientific">Candidatus Moduliflexus flocculans</name>
    <dbReference type="NCBI Taxonomy" id="1499966"/>
    <lineage>
        <taxon>Bacteria</taxon>
        <taxon>Candidatus Moduliflexota</taxon>
        <taxon>Candidatus Moduliflexia</taxon>
        <taxon>Candidatus Moduliflexales</taxon>
        <taxon>Candidatus Moduliflexaceae</taxon>
    </lineage>
</organism>
<evidence type="ECO:0000313" key="2">
    <source>
        <dbReference type="Proteomes" id="UP000030700"/>
    </source>
</evidence>
<dbReference type="STRING" id="1499966.U14_01945"/>
<dbReference type="Pfam" id="PF13711">
    <property type="entry name" value="DUF4160"/>
    <property type="match status" value="1"/>
</dbReference>
<reference evidence="1 2" key="1">
    <citation type="journal article" date="2015" name="PeerJ">
        <title>First genomic representation of candidate bacterial phylum KSB3 points to enhanced environmental sensing as a trigger of wastewater bulking.</title>
        <authorList>
            <person name="Sekiguchi Y."/>
            <person name="Ohashi A."/>
            <person name="Parks D.H."/>
            <person name="Yamauchi T."/>
            <person name="Tyson G.W."/>
            <person name="Hugenholtz P."/>
        </authorList>
    </citation>
    <scope>NUCLEOTIDE SEQUENCE [LARGE SCALE GENOMIC DNA]</scope>
</reference>
<dbReference type="Proteomes" id="UP000030700">
    <property type="component" value="Unassembled WGS sequence"/>
</dbReference>
<gene>
    <name evidence="1" type="ORF">U14_01945</name>
</gene>
<name>A0A0S6VT65_9BACT</name>
<accession>A0A0S6VT65</accession>
<dbReference type="InterPro" id="IPR025427">
    <property type="entry name" value="DUF4160"/>
</dbReference>
<dbReference type="AlphaFoldDB" id="A0A0S6VT65"/>
<protein>
    <recommendedName>
        <fullName evidence="3">DUF4160 domain-containing protein</fullName>
    </recommendedName>
</protein>
<sequence length="84" mass="10295">MPTVQQIPGPYRLYFYSFDCTEPPHVHVQRERMVCKFWLDPLMLCDNHGFTPHELRKIRHLIERYNDHIMEAWYEHCGETPDYD</sequence>
<evidence type="ECO:0008006" key="3">
    <source>
        <dbReference type="Google" id="ProtNLM"/>
    </source>
</evidence>